<dbReference type="PROSITE" id="PS52029">
    <property type="entry name" value="LD_TPASE"/>
    <property type="match status" value="1"/>
</dbReference>
<evidence type="ECO:0000256" key="5">
    <source>
        <dbReference type="ARBA" id="ARBA00023316"/>
    </source>
</evidence>
<name>A0A5C4WWK4_9ACTN</name>
<keyword evidence="4 6" id="KW-0573">Peptidoglycan synthesis</keyword>
<dbReference type="AlphaFoldDB" id="A0A5C4WWK4"/>
<dbReference type="Pfam" id="PF03734">
    <property type="entry name" value="YkuD"/>
    <property type="match status" value="1"/>
</dbReference>
<sequence>MAAGCVLPLLAVVPARAEEPPVWDDPPGRGREPFAREHEPPVRGEEQPERFKELPVHVRELLERQRDLPIRQQDLSDRGRDLPDRGRDLSDRERELPDRGREPRVRGEDSPVRDDEDEVLHEEPAEEEVVHEEPVREEKTVTILRPGDRGEMVRQLQRRLHRDGFYFGKINGKYNEQTRYAVWGFQKSRRMRPSNAVGPKVWKEFDRRRRARPLVPKGPADRVEISLTDQLLTLYRKNRPVLTSHVSTGAEVHYCEAGRCGDAVTPVGDFHVYKRAPGWTKSPLGMMYDSLYFIGGIAMHGSKLVPTRPSSHGCIRMPVPTAARLYKLVGIGEPVYVRGKI</sequence>
<feature type="active site" description="Nucleophile" evidence="6">
    <location>
        <position position="314"/>
    </location>
</feature>
<feature type="region of interest" description="Disordered" evidence="7">
    <location>
        <begin position="14"/>
        <end position="140"/>
    </location>
</feature>
<dbReference type="PANTHER" id="PTHR30582:SF2">
    <property type="entry name" value="L,D-TRANSPEPTIDASE YCIB-RELATED"/>
    <property type="match status" value="1"/>
</dbReference>
<dbReference type="InterPro" id="IPR050979">
    <property type="entry name" value="LD-transpeptidase"/>
</dbReference>
<dbReference type="GO" id="GO:0071555">
    <property type="term" value="P:cell wall organization"/>
    <property type="evidence" value="ECO:0007669"/>
    <property type="project" value="UniProtKB-UniRule"/>
</dbReference>
<keyword evidence="2" id="KW-0808">Transferase</keyword>
<dbReference type="CDD" id="cd16913">
    <property type="entry name" value="YkuD_like"/>
    <property type="match status" value="1"/>
</dbReference>
<dbReference type="GO" id="GO:0018104">
    <property type="term" value="P:peptidoglycan-protein cross-linking"/>
    <property type="evidence" value="ECO:0007669"/>
    <property type="project" value="TreeGrafter"/>
</dbReference>
<feature type="compositionally biased region" description="Acidic residues" evidence="7">
    <location>
        <begin position="114"/>
        <end position="130"/>
    </location>
</feature>
<dbReference type="InterPro" id="IPR036366">
    <property type="entry name" value="PGBDSf"/>
</dbReference>
<dbReference type="GO" id="GO:0005576">
    <property type="term" value="C:extracellular region"/>
    <property type="evidence" value="ECO:0007669"/>
    <property type="project" value="TreeGrafter"/>
</dbReference>
<evidence type="ECO:0000256" key="4">
    <source>
        <dbReference type="ARBA" id="ARBA00022984"/>
    </source>
</evidence>
<proteinExistence type="predicted"/>
<comment type="caution">
    <text evidence="9">The sequence shown here is derived from an EMBL/GenBank/DDBJ whole genome shotgun (WGS) entry which is preliminary data.</text>
</comment>
<dbReference type="GO" id="GO:0016740">
    <property type="term" value="F:transferase activity"/>
    <property type="evidence" value="ECO:0007669"/>
    <property type="project" value="UniProtKB-KW"/>
</dbReference>
<feature type="compositionally biased region" description="Basic and acidic residues" evidence="7">
    <location>
        <begin position="131"/>
        <end position="140"/>
    </location>
</feature>
<keyword evidence="10" id="KW-1185">Reference proteome</keyword>
<evidence type="ECO:0000256" key="1">
    <source>
        <dbReference type="ARBA" id="ARBA00004752"/>
    </source>
</evidence>
<dbReference type="Gene3D" id="1.10.101.10">
    <property type="entry name" value="PGBD-like superfamily/PGBD"/>
    <property type="match status" value="1"/>
</dbReference>
<evidence type="ECO:0000256" key="2">
    <source>
        <dbReference type="ARBA" id="ARBA00022679"/>
    </source>
</evidence>
<dbReference type="InterPro" id="IPR038063">
    <property type="entry name" value="Transpep_catalytic_dom"/>
</dbReference>
<gene>
    <name evidence="9" type="ORF">FH608_003175</name>
</gene>
<comment type="pathway">
    <text evidence="1 6">Cell wall biogenesis; peptidoglycan biosynthesis.</text>
</comment>
<dbReference type="EMBL" id="VDLX02000001">
    <property type="protein sequence ID" value="KAB8197563.1"/>
    <property type="molecule type" value="Genomic_DNA"/>
</dbReference>
<evidence type="ECO:0000256" key="6">
    <source>
        <dbReference type="PROSITE-ProRule" id="PRU01373"/>
    </source>
</evidence>
<dbReference type="InterPro" id="IPR005490">
    <property type="entry name" value="LD_TPept_cat_dom"/>
</dbReference>
<keyword evidence="3 6" id="KW-0133">Cell shape</keyword>
<dbReference type="GO" id="GO:0008360">
    <property type="term" value="P:regulation of cell shape"/>
    <property type="evidence" value="ECO:0007669"/>
    <property type="project" value="UniProtKB-UniRule"/>
</dbReference>
<feature type="compositionally biased region" description="Basic and acidic residues" evidence="7">
    <location>
        <begin position="26"/>
        <end position="113"/>
    </location>
</feature>
<evidence type="ECO:0000313" key="9">
    <source>
        <dbReference type="EMBL" id="KAB8197563.1"/>
    </source>
</evidence>
<dbReference type="Gene3D" id="2.40.440.10">
    <property type="entry name" value="L,D-transpeptidase catalytic domain-like"/>
    <property type="match status" value="1"/>
</dbReference>
<dbReference type="Pfam" id="PF01471">
    <property type="entry name" value="PG_binding_1"/>
    <property type="match status" value="1"/>
</dbReference>
<evidence type="ECO:0000256" key="7">
    <source>
        <dbReference type="SAM" id="MobiDB-lite"/>
    </source>
</evidence>
<feature type="active site" description="Proton donor/acceptor" evidence="6">
    <location>
        <position position="300"/>
    </location>
</feature>
<dbReference type="SUPFAM" id="SSF47090">
    <property type="entry name" value="PGBD-like"/>
    <property type="match status" value="1"/>
</dbReference>
<keyword evidence="5 6" id="KW-0961">Cell wall biogenesis/degradation</keyword>
<evidence type="ECO:0000313" key="10">
    <source>
        <dbReference type="Proteomes" id="UP000312512"/>
    </source>
</evidence>
<dbReference type="InterPro" id="IPR002477">
    <property type="entry name" value="Peptidoglycan-bd-like"/>
</dbReference>
<dbReference type="SUPFAM" id="SSF141523">
    <property type="entry name" value="L,D-transpeptidase catalytic domain-like"/>
    <property type="match status" value="1"/>
</dbReference>
<dbReference type="UniPathway" id="UPA00219"/>
<dbReference type="OrthoDB" id="9810670at2"/>
<organism evidence="9 10">
    <name type="scientific">Nonomuraea phyllanthi</name>
    <dbReference type="NCBI Taxonomy" id="2219224"/>
    <lineage>
        <taxon>Bacteria</taxon>
        <taxon>Bacillati</taxon>
        <taxon>Actinomycetota</taxon>
        <taxon>Actinomycetes</taxon>
        <taxon>Streptosporangiales</taxon>
        <taxon>Streptosporangiaceae</taxon>
        <taxon>Nonomuraea</taxon>
    </lineage>
</organism>
<accession>A0A5C4WWK4</accession>
<dbReference type="RefSeq" id="WP_139628247.1">
    <property type="nucleotide sequence ID" value="NZ_VDLX02000001.1"/>
</dbReference>
<dbReference type="Proteomes" id="UP000312512">
    <property type="component" value="Unassembled WGS sequence"/>
</dbReference>
<evidence type="ECO:0000259" key="8">
    <source>
        <dbReference type="PROSITE" id="PS52029"/>
    </source>
</evidence>
<dbReference type="InterPro" id="IPR036365">
    <property type="entry name" value="PGBD-like_sf"/>
</dbReference>
<dbReference type="GO" id="GO:0071972">
    <property type="term" value="F:peptidoglycan L,D-transpeptidase activity"/>
    <property type="evidence" value="ECO:0007669"/>
    <property type="project" value="TreeGrafter"/>
</dbReference>
<feature type="domain" description="L,D-TPase catalytic" evidence="8">
    <location>
        <begin position="221"/>
        <end position="338"/>
    </location>
</feature>
<dbReference type="PANTHER" id="PTHR30582">
    <property type="entry name" value="L,D-TRANSPEPTIDASE"/>
    <property type="match status" value="1"/>
</dbReference>
<reference evidence="9 10" key="1">
    <citation type="submission" date="2019-10" db="EMBL/GenBank/DDBJ databases">
        <title>Nonomuraea sp. nov., isolated from Phyllanthus amarus.</title>
        <authorList>
            <person name="Klykleung N."/>
            <person name="Tanasupawat S."/>
        </authorList>
    </citation>
    <scope>NUCLEOTIDE SEQUENCE [LARGE SCALE GENOMIC DNA]</scope>
    <source>
        <strain evidence="9 10">PA1-10</strain>
    </source>
</reference>
<protein>
    <submittedName>
        <fullName evidence="9">L,D-transpeptidase family protein</fullName>
    </submittedName>
</protein>
<evidence type="ECO:0000256" key="3">
    <source>
        <dbReference type="ARBA" id="ARBA00022960"/>
    </source>
</evidence>